<evidence type="ECO:0000313" key="3">
    <source>
        <dbReference type="Proteomes" id="UP000325945"/>
    </source>
</evidence>
<gene>
    <name evidence="2" type="ORF">BDV39DRAFT_201340</name>
</gene>
<evidence type="ECO:0000313" key="2">
    <source>
        <dbReference type="EMBL" id="KAE8331199.1"/>
    </source>
</evidence>
<sequence>MDFTDGWYPPYPSFLPPLQPEYPTFLPPVQSGYPAFLPTLQDWTPLSRIQSPPSNSQKQPSTNPDSGTVTPAPKTQPTDPTNYANLLRLYLTTKKDVSSKFTLPKQEETTAPWVLHALAMLDHAERVAETHLDLISLGDGEIQASQDQQSRMRDSAPFVLVVGSVKNMMKVNQHDEEGVRILRERVKALERFTMDMEAFWQ</sequence>
<dbReference type="EMBL" id="ML741770">
    <property type="protein sequence ID" value="KAE8331199.1"/>
    <property type="molecule type" value="Genomic_DNA"/>
</dbReference>
<protein>
    <submittedName>
        <fullName evidence="2">Uncharacterized protein</fullName>
    </submittedName>
</protein>
<proteinExistence type="predicted"/>
<feature type="compositionally biased region" description="Low complexity" evidence="1">
    <location>
        <begin position="50"/>
        <end position="64"/>
    </location>
</feature>
<name>A0A5N6XGH1_9EURO</name>
<reference evidence="3" key="1">
    <citation type="submission" date="2019-04" db="EMBL/GenBank/DDBJ databases">
        <title>Friends and foes A comparative genomics studyof 23 Aspergillus species from section Flavi.</title>
        <authorList>
            <consortium name="DOE Joint Genome Institute"/>
            <person name="Kjaerbolling I."/>
            <person name="Vesth T."/>
            <person name="Frisvad J.C."/>
            <person name="Nybo J.L."/>
            <person name="Theobald S."/>
            <person name="Kildgaard S."/>
            <person name="Isbrandt T."/>
            <person name="Kuo A."/>
            <person name="Sato A."/>
            <person name="Lyhne E.K."/>
            <person name="Kogle M.E."/>
            <person name="Wiebenga A."/>
            <person name="Kun R.S."/>
            <person name="Lubbers R.J."/>
            <person name="Makela M.R."/>
            <person name="Barry K."/>
            <person name="Chovatia M."/>
            <person name="Clum A."/>
            <person name="Daum C."/>
            <person name="Haridas S."/>
            <person name="He G."/>
            <person name="LaButti K."/>
            <person name="Lipzen A."/>
            <person name="Mondo S."/>
            <person name="Riley R."/>
            <person name="Salamov A."/>
            <person name="Simmons B.A."/>
            <person name="Magnuson J.K."/>
            <person name="Henrissat B."/>
            <person name="Mortensen U.H."/>
            <person name="Larsen T.O."/>
            <person name="Devries R.P."/>
            <person name="Grigoriev I.V."/>
            <person name="Machida M."/>
            <person name="Baker S.E."/>
            <person name="Andersen M.R."/>
        </authorList>
    </citation>
    <scope>NUCLEOTIDE SEQUENCE [LARGE SCALE GENOMIC DNA]</scope>
    <source>
        <strain evidence="3">CBS 130017</strain>
    </source>
</reference>
<organism evidence="2 3">
    <name type="scientific">Aspergillus sergii</name>
    <dbReference type="NCBI Taxonomy" id="1034303"/>
    <lineage>
        <taxon>Eukaryota</taxon>
        <taxon>Fungi</taxon>
        <taxon>Dikarya</taxon>
        <taxon>Ascomycota</taxon>
        <taxon>Pezizomycotina</taxon>
        <taxon>Eurotiomycetes</taxon>
        <taxon>Eurotiomycetidae</taxon>
        <taxon>Eurotiales</taxon>
        <taxon>Aspergillaceae</taxon>
        <taxon>Aspergillus</taxon>
        <taxon>Aspergillus subgen. Circumdati</taxon>
    </lineage>
</organism>
<feature type="compositionally biased region" description="Polar residues" evidence="1">
    <location>
        <begin position="65"/>
        <end position="82"/>
    </location>
</feature>
<keyword evidence="3" id="KW-1185">Reference proteome</keyword>
<feature type="region of interest" description="Disordered" evidence="1">
    <location>
        <begin position="44"/>
        <end position="82"/>
    </location>
</feature>
<dbReference type="AlphaFoldDB" id="A0A5N6XGH1"/>
<accession>A0A5N6XGH1</accession>
<dbReference type="Proteomes" id="UP000325945">
    <property type="component" value="Unassembled WGS sequence"/>
</dbReference>
<evidence type="ECO:0000256" key="1">
    <source>
        <dbReference type="SAM" id="MobiDB-lite"/>
    </source>
</evidence>